<evidence type="ECO:0000313" key="2">
    <source>
        <dbReference type="EMBL" id="ACJ30990.1"/>
    </source>
</evidence>
<keyword evidence="3" id="KW-1185">Reference proteome</keyword>
<dbReference type="RefSeq" id="WP_020914325.1">
    <property type="nucleotide sequence ID" value="NC_011566.1"/>
</dbReference>
<name>B8CT81_SHEPW</name>
<dbReference type="OrthoDB" id="6267424at2"/>
<evidence type="ECO:0008006" key="4">
    <source>
        <dbReference type="Google" id="ProtNLM"/>
    </source>
</evidence>
<proteinExistence type="predicted"/>
<dbReference type="KEGG" id="swp:swp_4343"/>
<keyword evidence="1" id="KW-0732">Signal</keyword>
<sequence>MRLIPLCAALLLTAGCTADKATPDQNVQAKVTKVAEAEVETNAIGMDKVSTSNATSLQLNGAKFIAETTPLAKGTRVFNPEMSQGGILKGSFVVQSESGIDSLHTLYSIEQIAAETYRLIPTDEDVDLLVMYKSLQQDVSLRTVEIEIDYSRSLATDEY</sequence>
<dbReference type="eggNOG" id="ENOG5033HYJ">
    <property type="taxonomic scope" value="Bacteria"/>
</dbReference>
<evidence type="ECO:0000256" key="1">
    <source>
        <dbReference type="SAM" id="SignalP"/>
    </source>
</evidence>
<protein>
    <recommendedName>
        <fullName evidence="4">Lipoprotein</fullName>
    </recommendedName>
</protein>
<evidence type="ECO:0000313" key="3">
    <source>
        <dbReference type="Proteomes" id="UP000000753"/>
    </source>
</evidence>
<dbReference type="AlphaFoldDB" id="B8CT81"/>
<accession>B8CT81</accession>
<gene>
    <name evidence="2" type="ordered locus">swp_4343</name>
</gene>
<dbReference type="STRING" id="225849.swp_4343"/>
<dbReference type="EMBL" id="CP000472">
    <property type="protein sequence ID" value="ACJ30990.1"/>
    <property type="molecule type" value="Genomic_DNA"/>
</dbReference>
<dbReference type="PROSITE" id="PS51257">
    <property type="entry name" value="PROKAR_LIPOPROTEIN"/>
    <property type="match status" value="1"/>
</dbReference>
<dbReference type="Proteomes" id="UP000000753">
    <property type="component" value="Chromosome"/>
</dbReference>
<reference evidence="2 3" key="1">
    <citation type="journal article" date="2008" name="PLoS ONE">
        <title>Environmental adaptation: genomic analysis of the piezotolerant and psychrotolerant deep-sea iron reducing bacterium Shewanella piezotolerans WP3.</title>
        <authorList>
            <person name="Wang F."/>
            <person name="Wang J."/>
            <person name="Jian H."/>
            <person name="Zhang B."/>
            <person name="Li S."/>
            <person name="Wang F."/>
            <person name="Zeng X."/>
            <person name="Gao L."/>
            <person name="Bartlett D.H."/>
            <person name="Yu J."/>
            <person name="Hu S."/>
            <person name="Xiao X."/>
        </authorList>
    </citation>
    <scope>NUCLEOTIDE SEQUENCE [LARGE SCALE GENOMIC DNA]</scope>
    <source>
        <strain evidence="3">WP3 / JCM 13877</strain>
    </source>
</reference>
<dbReference type="HOGENOM" id="CLU_1659545_0_0_6"/>
<feature type="chain" id="PRO_5002870379" description="Lipoprotein" evidence="1">
    <location>
        <begin position="21"/>
        <end position="159"/>
    </location>
</feature>
<organism evidence="2 3">
    <name type="scientific">Shewanella piezotolerans (strain WP3 / JCM 13877)</name>
    <dbReference type="NCBI Taxonomy" id="225849"/>
    <lineage>
        <taxon>Bacteria</taxon>
        <taxon>Pseudomonadati</taxon>
        <taxon>Pseudomonadota</taxon>
        <taxon>Gammaproteobacteria</taxon>
        <taxon>Alteromonadales</taxon>
        <taxon>Shewanellaceae</taxon>
        <taxon>Shewanella</taxon>
    </lineage>
</organism>
<feature type="signal peptide" evidence="1">
    <location>
        <begin position="1"/>
        <end position="20"/>
    </location>
</feature>